<evidence type="ECO:0000256" key="1">
    <source>
        <dbReference type="SAM" id="SignalP"/>
    </source>
</evidence>
<dbReference type="RefSeq" id="WP_179913673.1">
    <property type="nucleotide sequence ID" value="NZ_JACBYE010000028.1"/>
</dbReference>
<dbReference type="EMBL" id="JACBYE010000028">
    <property type="protein sequence ID" value="NYS94213.1"/>
    <property type="molecule type" value="Genomic_DNA"/>
</dbReference>
<feature type="chain" id="PRO_5038548135" evidence="1">
    <location>
        <begin position="28"/>
        <end position="538"/>
    </location>
</feature>
<organism evidence="2 3">
    <name type="scientific">Sanguibacter inulinus</name>
    <dbReference type="NCBI Taxonomy" id="60922"/>
    <lineage>
        <taxon>Bacteria</taxon>
        <taxon>Bacillati</taxon>
        <taxon>Actinomycetota</taxon>
        <taxon>Actinomycetes</taxon>
        <taxon>Micrococcales</taxon>
        <taxon>Sanguibacteraceae</taxon>
        <taxon>Sanguibacter</taxon>
    </lineage>
</organism>
<protein>
    <submittedName>
        <fullName evidence="2">Extracellular solute-binding protein</fullName>
    </submittedName>
</protein>
<dbReference type="PANTHER" id="PTHR43649">
    <property type="entry name" value="ARABINOSE-BINDING PROTEIN-RELATED"/>
    <property type="match status" value="1"/>
</dbReference>
<dbReference type="SUPFAM" id="SSF53850">
    <property type="entry name" value="Periplasmic binding protein-like II"/>
    <property type="match status" value="1"/>
</dbReference>
<keyword evidence="1" id="KW-0732">Signal</keyword>
<sequence length="538" mass="58482">MSQHRSARSRKAAVTVAFMATASLVLSACGGGGDSDAGGGDGNEVTILVTKHPLTKPMSEMAWVTELEEKADVTIRWEEVSADWDQKKNPLLAAGDVPDLIIGPNAITDSDLATFGTLFEDLGDDMDALPNVQAMFDEVDGAEAMATSLEGPVYSLPSYKRFWPQAITHQYINQQWLDTLGLETPTTWDELFDVLVAFKDGDPNGNGQADEIPLDFSPVGTTGFGYFQPTALLGSTGMTISGGGGSGIFVEDGTVANFFVDERYKDVVAFLNQCWEAGLISEEAFTQDYSTYQSVARGTGDEARVGFSWGWSGSDRFGPGVYEQYAPMAPLMAEAGQSETPSWSYDYENLTRNHLTMSAQAANKDAVLRVVNELYSADTSMQELFGDIGPNVEKVSDTEYKVLPPADTNLDPSTWKWTSSLADNGAFYIREDATVELPADLAEAVEDAVPLQPAFDALDVDANVWPGPFIKMSSEDLSTISLNNTAIFGVAMPKFAEWITSGGVEEQWDDYVTQLEGLGVTQNDELHQKYYDDYIASK</sequence>
<accession>A0A853EY38</accession>
<dbReference type="InterPro" id="IPR050490">
    <property type="entry name" value="Bact_solute-bd_prot1"/>
</dbReference>
<name>A0A853EY38_9MICO</name>
<feature type="signal peptide" evidence="1">
    <location>
        <begin position="1"/>
        <end position="27"/>
    </location>
</feature>
<reference evidence="2 3" key="1">
    <citation type="submission" date="2020-07" db="EMBL/GenBank/DDBJ databases">
        <title>MOT database genomes.</title>
        <authorList>
            <person name="Joseph S."/>
            <person name="Aduse-Opoku J."/>
            <person name="Hashim A."/>
            <person name="Wade W."/>
            <person name="Curtis M."/>
        </authorList>
    </citation>
    <scope>NUCLEOTIDE SEQUENCE [LARGE SCALE GENOMIC DNA]</scope>
    <source>
        <strain evidence="2 3">DSM 100099</strain>
    </source>
</reference>
<dbReference type="PANTHER" id="PTHR43649:SF12">
    <property type="entry name" value="DIACETYLCHITOBIOSE BINDING PROTEIN DASA"/>
    <property type="match status" value="1"/>
</dbReference>
<gene>
    <name evidence="2" type="ORF">HZZ10_11880</name>
</gene>
<proteinExistence type="predicted"/>
<dbReference type="Proteomes" id="UP000561011">
    <property type="component" value="Unassembled WGS sequence"/>
</dbReference>
<dbReference type="AlphaFoldDB" id="A0A853EY38"/>
<comment type="caution">
    <text evidence="2">The sequence shown here is derived from an EMBL/GenBank/DDBJ whole genome shotgun (WGS) entry which is preliminary data.</text>
</comment>
<evidence type="ECO:0000313" key="3">
    <source>
        <dbReference type="Proteomes" id="UP000561011"/>
    </source>
</evidence>
<dbReference type="Gene3D" id="3.40.190.10">
    <property type="entry name" value="Periplasmic binding protein-like II"/>
    <property type="match status" value="2"/>
</dbReference>
<dbReference type="CDD" id="cd13581">
    <property type="entry name" value="PBP2_AlgQ_like_2"/>
    <property type="match status" value="1"/>
</dbReference>
<keyword evidence="3" id="KW-1185">Reference proteome</keyword>
<dbReference type="PROSITE" id="PS51257">
    <property type="entry name" value="PROKAR_LIPOPROTEIN"/>
    <property type="match status" value="1"/>
</dbReference>
<evidence type="ECO:0000313" key="2">
    <source>
        <dbReference type="EMBL" id="NYS94213.1"/>
    </source>
</evidence>